<name>A0AAU8GVS9_9VIRU</name>
<proteinExistence type="predicted"/>
<accession>A0AAU8GVS9</accession>
<organism evidence="1">
    <name type="scientific">Mammaliicoccus phage MSShimriz1</name>
    <dbReference type="NCBI Taxonomy" id="3230127"/>
    <lineage>
        <taxon>Viruses</taxon>
    </lineage>
</organism>
<reference evidence="1" key="1">
    <citation type="submission" date="2024-06" db="EMBL/GenBank/DDBJ databases">
        <authorList>
            <person name="Ashkenazi R."/>
            <person name="Lipszyc R.R."/>
            <person name="Braunstein R."/>
            <person name="Yerushalmy O."/>
            <person name="Alkalay-Oren S."/>
            <person name="Coppenhagn-Glazer S."/>
            <person name="Hazan R."/>
        </authorList>
    </citation>
    <scope>NUCLEOTIDE SEQUENCE</scope>
</reference>
<sequence>MVRVKEVMSLTELLEHAWKNNIRYETFYLEYSEYSGVRFDKDGDINFYNREFISKDDRFTVYTEKLPNEDTVFDKVLFRNILGDFREIENFTVKEHKNMAHQVYLMEGDKVGNLLWTREGGFVE</sequence>
<evidence type="ECO:0000313" key="1">
    <source>
        <dbReference type="EMBL" id="XCH45211.1"/>
    </source>
</evidence>
<protein>
    <submittedName>
        <fullName evidence="1">Uncharacterized protein</fullName>
    </submittedName>
</protein>
<dbReference type="EMBL" id="PP931174">
    <property type="protein sequence ID" value="XCH45211.1"/>
    <property type="molecule type" value="Genomic_DNA"/>
</dbReference>